<protein>
    <recommendedName>
        <fullName evidence="2">DUF6697 domain-containing protein</fullName>
    </recommendedName>
</protein>
<dbReference type="Pfam" id="PF20411">
    <property type="entry name" value="DUF6697"/>
    <property type="match status" value="1"/>
</dbReference>
<feature type="compositionally biased region" description="Polar residues" evidence="1">
    <location>
        <begin position="134"/>
        <end position="150"/>
    </location>
</feature>
<gene>
    <name evidence="3" type="ORF">BU24DRAFT_489267</name>
</gene>
<feature type="domain" description="DUF6697" evidence="2">
    <location>
        <begin position="201"/>
        <end position="454"/>
    </location>
</feature>
<organism evidence="3 4">
    <name type="scientific">Aaosphaeria arxii CBS 175.79</name>
    <dbReference type="NCBI Taxonomy" id="1450172"/>
    <lineage>
        <taxon>Eukaryota</taxon>
        <taxon>Fungi</taxon>
        <taxon>Dikarya</taxon>
        <taxon>Ascomycota</taxon>
        <taxon>Pezizomycotina</taxon>
        <taxon>Dothideomycetes</taxon>
        <taxon>Pleosporomycetidae</taxon>
        <taxon>Pleosporales</taxon>
        <taxon>Pleosporales incertae sedis</taxon>
        <taxon>Aaosphaeria</taxon>
    </lineage>
</organism>
<dbReference type="GeneID" id="54291025"/>
<feature type="region of interest" description="Disordered" evidence="1">
    <location>
        <begin position="129"/>
        <end position="161"/>
    </location>
</feature>
<proteinExistence type="predicted"/>
<dbReference type="RefSeq" id="XP_033387611.1">
    <property type="nucleotide sequence ID" value="XM_033533628.1"/>
</dbReference>
<dbReference type="Proteomes" id="UP000799778">
    <property type="component" value="Unassembled WGS sequence"/>
</dbReference>
<reference evidence="3" key="1">
    <citation type="journal article" date="2020" name="Stud. Mycol.">
        <title>101 Dothideomycetes genomes: a test case for predicting lifestyles and emergence of pathogens.</title>
        <authorList>
            <person name="Haridas S."/>
            <person name="Albert R."/>
            <person name="Binder M."/>
            <person name="Bloem J."/>
            <person name="Labutti K."/>
            <person name="Salamov A."/>
            <person name="Andreopoulos B."/>
            <person name="Baker S."/>
            <person name="Barry K."/>
            <person name="Bills G."/>
            <person name="Bluhm B."/>
            <person name="Cannon C."/>
            <person name="Castanera R."/>
            <person name="Culley D."/>
            <person name="Daum C."/>
            <person name="Ezra D."/>
            <person name="Gonzalez J."/>
            <person name="Henrissat B."/>
            <person name="Kuo A."/>
            <person name="Liang C."/>
            <person name="Lipzen A."/>
            <person name="Lutzoni F."/>
            <person name="Magnuson J."/>
            <person name="Mondo S."/>
            <person name="Nolan M."/>
            <person name="Ohm R."/>
            <person name="Pangilinan J."/>
            <person name="Park H.-J."/>
            <person name="Ramirez L."/>
            <person name="Alfaro M."/>
            <person name="Sun H."/>
            <person name="Tritt A."/>
            <person name="Yoshinaga Y."/>
            <person name="Zwiers L.-H."/>
            <person name="Turgeon B."/>
            <person name="Goodwin S."/>
            <person name="Spatafora J."/>
            <person name="Crous P."/>
            <person name="Grigoriev I."/>
        </authorList>
    </citation>
    <scope>NUCLEOTIDE SEQUENCE</scope>
    <source>
        <strain evidence="3">CBS 175.79</strain>
    </source>
</reference>
<evidence type="ECO:0000313" key="4">
    <source>
        <dbReference type="Proteomes" id="UP000799778"/>
    </source>
</evidence>
<dbReference type="OrthoDB" id="5427977at2759"/>
<evidence type="ECO:0000259" key="2">
    <source>
        <dbReference type="Pfam" id="PF20411"/>
    </source>
</evidence>
<name>A0A6A5Y1B8_9PLEO</name>
<dbReference type="EMBL" id="ML978067">
    <property type="protein sequence ID" value="KAF2019272.1"/>
    <property type="molecule type" value="Genomic_DNA"/>
</dbReference>
<sequence length="465" mass="52351">MTSSGHNFSQRDGPNDSPPTLVTISNRIADLEDEQKDLRDELEDLRGEFQNLFRTVGHKQDDTAIVQYHDTAGTESSLSGNMVRGVKDRVLDGPSATQVTTHLNPKPAQSLNNDTSTNGADCNRMFIPPHLRKSNGSASANEATNQNIPAQTEPPVQKPIKAPDVVSSGKGPWMPLAVTNMPSLSADIKSKIPPPKEMVSFSLDFLLNEFGGEMWSPGLMFVPPVPPSPCLLKNRTYYTLSATHEPYLPQAPGENGAKLTAFFNKNPNEFYDMDSQTSFDEVPLFVCQAPWAAQENPSNKSRYIYMGHYSQTRWSDKLDYDRMVEHVPLAVKQYWARELAAAGRPEWVTEALRDHFFPKPVYEGDLPVPIVEGSVAAEEQEKQDKRVKNHVDNYIKELAAWKKDAEMRTRLIKEDSILQAFDSADADDPPALRLWWEYLQCVSWDTQFYSAIVQLQSRNRSYDPK</sequence>
<accession>A0A6A5Y1B8</accession>
<evidence type="ECO:0000256" key="1">
    <source>
        <dbReference type="SAM" id="MobiDB-lite"/>
    </source>
</evidence>
<dbReference type="AlphaFoldDB" id="A0A6A5Y1B8"/>
<keyword evidence="4" id="KW-1185">Reference proteome</keyword>
<evidence type="ECO:0000313" key="3">
    <source>
        <dbReference type="EMBL" id="KAF2019272.1"/>
    </source>
</evidence>
<dbReference type="InterPro" id="IPR046520">
    <property type="entry name" value="DUF6697"/>
</dbReference>
<feature type="region of interest" description="Disordered" evidence="1">
    <location>
        <begin position="1"/>
        <end position="22"/>
    </location>
</feature>